<dbReference type="PANTHER" id="PTHR33162">
    <property type="entry name" value="SEC-INDEPENDENT PROTEIN TRANSLOCASE PROTEIN TATA, CHLOROPLASTIC"/>
    <property type="match status" value="1"/>
</dbReference>
<evidence type="ECO:0000256" key="1">
    <source>
        <dbReference type="ARBA" id="ARBA00004167"/>
    </source>
</evidence>
<keyword evidence="4" id="KW-0653">Protein transport</keyword>
<keyword evidence="5 8" id="KW-1133">Transmembrane helix</keyword>
<keyword evidence="3 8" id="KW-0812">Transmembrane</keyword>
<gene>
    <name evidence="9" type="primary">tha4</name>
    <name evidence="9" type="ORF">CMESO_289</name>
</gene>
<dbReference type="Gene3D" id="1.20.5.3310">
    <property type="match status" value="1"/>
</dbReference>
<feature type="transmembrane region" description="Helical" evidence="8">
    <location>
        <begin position="79"/>
        <end position="99"/>
    </location>
</feature>
<name>J7G343_9CRYP</name>
<dbReference type="EMBL" id="CP003681">
    <property type="protein sequence ID" value="AFP65459.1"/>
    <property type="molecule type" value="Genomic_DNA"/>
</dbReference>
<dbReference type="PANTHER" id="PTHR33162:SF1">
    <property type="entry name" value="SEC-INDEPENDENT PROTEIN TRANSLOCASE PROTEIN TATA, CHLOROPLASTIC"/>
    <property type="match status" value="1"/>
</dbReference>
<comment type="subcellular location">
    <subcellularLocation>
        <location evidence="1">Membrane</location>
        <topology evidence="1">Single-pass membrane protein</topology>
    </subcellularLocation>
</comment>
<geneLocation type="nucleomorph" evidence="9"/>
<accession>J7G343</accession>
<keyword evidence="6" id="KW-0811">Translocation</keyword>
<dbReference type="GO" id="GO:0015031">
    <property type="term" value="P:protein transport"/>
    <property type="evidence" value="ECO:0007669"/>
    <property type="project" value="UniProtKB-KW"/>
</dbReference>
<proteinExistence type="predicted"/>
<evidence type="ECO:0000256" key="2">
    <source>
        <dbReference type="ARBA" id="ARBA00022448"/>
    </source>
</evidence>
<dbReference type="PRINTS" id="PR01506">
    <property type="entry name" value="TATBPROTEIN"/>
</dbReference>
<reference evidence="9 10" key="1">
    <citation type="journal article" date="2012" name="Genome Biol. Evol.">
        <title>Nucleomorph genome sequence of the cryptophyte alga Chroomonas mesostigmatica CCMP1168 reveals lineage-specific gene loss and genome complexity.</title>
        <authorList>
            <person name="Moore C.E."/>
            <person name="Curtis B."/>
            <person name="Mills T."/>
            <person name="Tanifuji G."/>
            <person name="Archibald J.M."/>
        </authorList>
    </citation>
    <scope>NUCLEOTIDE SEQUENCE [LARGE SCALE GENOMIC DNA]</scope>
    <source>
        <strain evidence="9 10">CCMP1168</strain>
    </source>
</reference>
<keyword evidence="9" id="KW-0542">Nucleomorph</keyword>
<evidence type="ECO:0000256" key="5">
    <source>
        <dbReference type="ARBA" id="ARBA00022989"/>
    </source>
</evidence>
<evidence type="ECO:0000256" key="6">
    <source>
        <dbReference type="ARBA" id="ARBA00023010"/>
    </source>
</evidence>
<evidence type="ECO:0000256" key="3">
    <source>
        <dbReference type="ARBA" id="ARBA00022692"/>
    </source>
</evidence>
<dbReference type="Proteomes" id="UP000243348">
    <property type="component" value="Nucleomorph 2"/>
</dbReference>
<keyword evidence="7 8" id="KW-0472">Membrane</keyword>
<evidence type="ECO:0000256" key="7">
    <source>
        <dbReference type="ARBA" id="ARBA00023136"/>
    </source>
</evidence>
<organism evidence="9 10">
    <name type="scientific">Chroomonas mesostigmatica CCMP1168</name>
    <dbReference type="NCBI Taxonomy" id="1195612"/>
    <lineage>
        <taxon>Eukaryota</taxon>
        <taxon>Cryptophyceae</taxon>
        <taxon>Pyrenomonadales</taxon>
        <taxon>Chroomonadaceae</taxon>
        <taxon>Chroomonas</taxon>
    </lineage>
</organism>
<dbReference type="InterPro" id="IPR003369">
    <property type="entry name" value="TatA/B/E"/>
</dbReference>
<dbReference type="AlphaFoldDB" id="J7G343"/>
<evidence type="ECO:0000256" key="8">
    <source>
        <dbReference type="SAM" id="Phobius"/>
    </source>
</evidence>
<evidence type="ECO:0000313" key="10">
    <source>
        <dbReference type="Proteomes" id="UP000243348"/>
    </source>
</evidence>
<keyword evidence="2" id="KW-0813">Transport</keyword>
<dbReference type="Pfam" id="PF02416">
    <property type="entry name" value="TatA_B_E"/>
    <property type="match status" value="1"/>
</dbReference>
<sequence>MSNLLAFSFSESIIYRKTFGKNFQKSKAKPILYFGSQKYFFGKKIKSVQIENILAIPYQKIARKKNKKNWCAVFGPGGGFFGVGTSELIVIGAVAWLVLGPKRLYQLARDIGKISGELKNVAEEARQTFQQAIDLENIENETKVKDGKLKTTKEEDDSKNRKVKKSYMKELDNLVVTDIALNEKKKDEKP</sequence>
<dbReference type="GO" id="GO:0016020">
    <property type="term" value="C:membrane"/>
    <property type="evidence" value="ECO:0007669"/>
    <property type="project" value="UniProtKB-SubCell"/>
</dbReference>
<evidence type="ECO:0000313" key="9">
    <source>
        <dbReference type="EMBL" id="AFP65459.1"/>
    </source>
</evidence>
<evidence type="ECO:0000256" key="4">
    <source>
        <dbReference type="ARBA" id="ARBA00022927"/>
    </source>
</evidence>
<protein>
    <submittedName>
        <fullName evidence="9">Thyakoid membrane protein</fullName>
    </submittedName>
</protein>